<dbReference type="Pfam" id="PF21883">
    <property type="entry name" value="WLS_GOLD"/>
    <property type="match status" value="1"/>
</dbReference>
<dbReference type="InterPro" id="IPR053936">
    <property type="entry name" value="WLS_GOLD"/>
</dbReference>
<dbReference type="GO" id="GO:0016055">
    <property type="term" value="P:Wnt signaling pathway"/>
    <property type="evidence" value="ECO:0007669"/>
    <property type="project" value="UniProtKB-KW"/>
</dbReference>
<comment type="subcellular location">
    <subcellularLocation>
        <location evidence="1">Golgi apparatus membrane</location>
        <topology evidence="1">Multi-pass membrane protein</topology>
    </subcellularLocation>
</comment>
<keyword evidence="5 9" id="KW-0812">Transmembrane</keyword>
<dbReference type="Proteomes" id="UP000275846">
    <property type="component" value="Unassembled WGS sequence"/>
</dbReference>
<protein>
    <submittedName>
        <fullName evidence="12 15">Protein wntless homolog</fullName>
    </submittedName>
</protein>
<evidence type="ECO:0000256" key="6">
    <source>
        <dbReference type="ARBA" id="ARBA00022989"/>
    </source>
</evidence>
<evidence type="ECO:0000313" key="12">
    <source>
        <dbReference type="EMBL" id="JAP41920.1"/>
    </source>
</evidence>
<gene>
    <name evidence="12" type="primary">WLS</name>
    <name evidence="13" type="ORF">SSLN_LOCUS3887</name>
    <name evidence="12" type="ORF">TR99317</name>
</gene>
<feature type="domain" description="Wntless GOLD" evidence="11">
    <location>
        <begin position="49"/>
        <end position="245"/>
    </location>
</feature>
<dbReference type="Pfam" id="PF06664">
    <property type="entry name" value="WLS-like_TM"/>
    <property type="match status" value="1"/>
</dbReference>
<evidence type="ECO:0000256" key="1">
    <source>
        <dbReference type="ARBA" id="ARBA00004653"/>
    </source>
</evidence>
<dbReference type="STRING" id="70667.A0A0X3NS12"/>
<reference evidence="12" key="1">
    <citation type="submission" date="2016-01" db="EMBL/GenBank/DDBJ databases">
        <title>Reference transcriptome for the parasite Schistocephalus solidus: insights into the molecular evolution of parasitism.</title>
        <authorList>
            <person name="Hebert F.O."/>
            <person name="Grambauer S."/>
            <person name="Barber I."/>
            <person name="Landry C.R."/>
            <person name="Aubin-Horth N."/>
        </authorList>
    </citation>
    <scope>NUCLEOTIDE SEQUENCE</scope>
</reference>
<evidence type="ECO:0000256" key="3">
    <source>
        <dbReference type="ARBA" id="ARBA00022473"/>
    </source>
</evidence>
<evidence type="ECO:0000256" key="2">
    <source>
        <dbReference type="ARBA" id="ARBA00008148"/>
    </source>
</evidence>
<dbReference type="OrthoDB" id="5804250at2759"/>
<evidence type="ECO:0000259" key="10">
    <source>
        <dbReference type="Pfam" id="PF06664"/>
    </source>
</evidence>
<reference evidence="13 14" key="3">
    <citation type="submission" date="2018-11" db="EMBL/GenBank/DDBJ databases">
        <authorList>
            <consortium name="Pathogen Informatics"/>
        </authorList>
    </citation>
    <scope>NUCLEOTIDE SEQUENCE [LARGE SCALE GENOMIC DNA]</scope>
    <source>
        <strain evidence="13 14">NST_G2</strain>
    </source>
</reference>
<sequence length="607" mass="68069">MAGVVLETLNSKKLIAFGIGLLLAQAAFFLIGGLIAPAPTTTEQILMSKCVDRETTTGNKANWLYLRPAENASCKEFLPDSYLSDKMPSDVTADRIVFVAQFPHQRDGYDLKMTRWFQQLLAVLMLDIKYHHMSQVKSDALLTFDIRLGYRNRGDASDDWKEIAHSRETRPLSCSLDAVATKQASESNSIDDGYYYDCEVLPLFSLGSCHHDYYLVNVRIPVDLKNNINTGIGMLQDVWMVEIHQNGGFTKVWFALKTFLFPPTMAALVFFWRRVIELQRPPSLMERTIFALGIVLSLFNLPIEWLSLRYNVSFWLILSDVRQGAFYATLACFWLVFTGEHLMDSPHGVSTRSPAGAYLAISRYYWPKLLLVGGTCTALSIFELAERGVQLHNPFYSMWSHPAVARLGYASVVIGGLCAAAYFLYLSVLVFRGLWQIFTKHRLLAGLTSEQRAYYSSLIYRFAALLVYTVFCAALTVIFFIFSQANEDQWKWGSHSLEYTSAFITGVYGMWNAYVISILCLYAPSHKFRSAEGQQMLEHLIVSDASQAGLAAEEPFSVDSTSADPITQRTVKSPPGEVIELCSPGASVASGSKRLDGLAFLKKTTQE</sequence>
<dbReference type="InterPro" id="IPR047843">
    <property type="entry name" value="WLS-like_TM"/>
</dbReference>
<evidence type="ECO:0000313" key="13">
    <source>
        <dbReference type="EMBL" id="VDL90272.1"/>
    </source>
</evidence>
<dbReference type="WBParaSite" id="SSLN_0000401301-mRNA-1">
    <property type="protein sequence ID" value="SSLN_0000401301-mRNA-1"/>
    <property type="gene ID" value="SSLN_0000401301"/>
</dbReference>
<feature type="domain" description="Wntless-like transmembrane" evidence="10">
    <location>
        <begin position="246"/>
        <end position="526"/>
    </location>
</feature>
<feature type="transmembrane region" description="Helical" evidence="9">
    <location>
        <begin position="458"/>
        <end position="482"/>
    </location>
</feature>
<evidence type="ECO:0000256" key="7">
    <source>
        <dbReference type="ARBA" id="ARBA00023034"/>
    </source>
</evidence>
<feature type="transmembrane region" description="Helical" evidence="9">
    <location>
        <begin position="502"/>
        <end position="523"/>
    </location>
</feature>
<keyword evidence="6 9" id="KW-1133">Transmembrane helix</keyword>
<evidence type="ECO:0000256" key="5">
    <source>
        <dbReference type="ARBA" id="ARBA00022692"/>
    </source>
</evidence>
<comment type="similarity">
    <text evidence="2">Belongs to the wntless family.</text>
</comment>
<feature type="transmembrane region" description="Helical" evidence="9">
    <location>
        <begin position="405"/>
        <end position="431"/>
    </location>
</feature>
<evidence type="ECO:0000256" key="8">
    <source>
        <dbReference type="ARBA" id="ARBA00023136"/>
    </source>
</evidence>
<dbReference type="EMBL" id="UYSU01032680">
    <property type="protein sequence ID" value="VDL90272.1"/>
    <property type="molecule type" value="Genomic_DNA"/>
</dbReference>
<evidence type="ECO:0000313" key="15">
    <source>
        <dbReference type="WBParaSite" id="SSLN_0000401301-mRNA-1"/>
    </source>
</evidence>
<organism evidence="12">
    <name type="scientific">Schistocephalus solidus</name>
    <name type="common">Tapeworm</name>
    <dbReference type="NCBI Taxonomy" id="70667"/>
    <lineage>
        <taxon>Eukaryota</taxon>
        <taxon>Metazoa</taxon>
        <taxon>Spiralia</taxon>
        <taxon>Lophotrochozoa</taxon>
        <taxon>Platyhelminthes</taxon>
        <taxon>Cestoda</taxon>
        <taxon>Eucestoda</taxon>
        <taxon>Diphyllobothriidea</taxon>
        <taxon>Diphyllobothriidae</taxon>
        <taxon>Schistocephalus</taxon>
    </lineage>
</organism>
<dbReference type="GO" id="GO:0061355">
    <property type="term" value="P:Wnt protein secretion"/>
    <property type="evidence" value="ECO:0007669"/>
    <property type="project" value="TreeGrafter"/>
</dbReference>
<evidence type="ECO:0000313" key="14">
    <source>
        <dbReference type="Proteomes" id="UP000275846"/>
    </source>
</evidence>
<keyword evidence="7" id="KW-0333">Golgi apparatus</keyword>
<accession>A0A0X3NS12</accession>
<name>A0A0X3NS12_SCHSO</name>
<dbReference type="GO" id="GO:0006886">
    <property type="term" value="P:intracellular protein transport"/>
    <property type="evidence" value="ECO:0007669"/>
    <property type="project" value="TreeGrafter"/>
</dbReference>
<feature type="transmembrane region" description="Helical" evidence="9">
    <location>
        <begin position="284"/>
        <end position="305"/>
    </location>
</feature>
<dbReference type="PANTHER" id="PTHR13449:SF2">
    <property type="entry name" value="PROTEIN WNTLESS HOMOLOG"/>
    <property type="match status" value="1"/>
</dbReference>
<feature type="transmembrane region" description="Helical" evidence="9">
    <location>
        <begin position="325"/>
        <end position="343"/>
    </location>
</feature>
<dbReference type="GO" id="GO:0000139">
    <property type="term" value="C:Golgi membrane"/>
    <property type="evidence" value="ECO:0007669"/>
    <property type="project" value="UniProtKB-SubCell"/>
</dbReference>
<evidence type="ECO:0000256" key="9">
    <source>
        <dbReference type="SAM" id="Phobius"/>
    </source>
</evidence>
<dbReference type="AlphaFoldDB" id="A0A0X3NS12"/>
<keyword evidence="14" id="KW-1185">Reference proteome</keyword>
<evidence type="ECO:0000256" key="4">
    <source>
        <dbReference type="ARBA" id="ARBA00022687"/>
    </source>
</evidence>
<keyword evidence="3" id="KW-0217">Developmental protein</keyword>
<keyword evidence="4" id="KW-0879">Wnt signaling pathway</keyword>
<reference evidence="15" key="2">
    <citation type="submission" date="2016-06" db="UniProtKB">
        <authorList>
            <consortium name="WormBaseParasite"/>
        </authorList>
    </citation>
    <scope>IDENTIFICATION</scope>
</reference>
<keyword evidence="8 9" id="KW-0472">Membrane</keyword>
<feature type="transmembrane region" description="Helical" evidence="9">
    <location>
        <begin position="14"/>
        <end position="36"/>
    </location>
</feature>
<feature type="transmembrane region" description="Helical" evidence="9">
    <location>
        <begin position="252"/>
        <end position="272"/>
    </location>
</feature>
<dbReference type="GO" id="GO:0017147">
    <property type="term" value="F:Wnt-protein binding"/>
    <property type="evidence" value="ECO:0007669"/>
    <property type="project" value="InterPro"/>
</dbReference>
<dbReference type="EMBL" id="GEEE01021305">
    <property type="protein sequence ID" value="JAP41920.1"/>
    <property type="molecule type" value="Transcribed_RNA"/>
</dbReference>
<proteinExistence type="inferred from homology"/>
<evidence type="ECO:0000259" key="11">
    <source>
        <dbReference type="Pfam" id="PF21883"/>
    </source>
</evidence>
<dbReference type="InterPro" id="IPR009551">
    <property type="entry name" value="Wntless"/>
</dbReference>
<dbReference type="PANTHER" id="PTHR13449">
    <property type="entry name" value="INTEGRAL MEMBRANE PROTEIN GPR177"/>
    <property type="match status" value="1"/>
</dbReference>